<accession>A0A5N7B686</accession>
<name>A0A5N7B686_9EURO</name>
<organism evidence="2 3">
    <name type="scientific">Aspergillus bertholletiae</name>
    <dbReference type="NCBI Taxonomy" id="1226010"/>
    <lineage>
        <taxon>Eukaryota</taxon>
        <taxon>Fungi</taxon>
        <taxon>Dikarya</taxon>
        <taxon>Ascomycota</taxon>
        <taxon>Pezizomycotina</taxon>
        <taxon>Eurotiomycetes</taxon>
        <taxon>Eurotiomycetidae</taxon>
        <taxon>Eurotiales</taxon>
        <taxon>Aspergillaceae</taxon>
        <taxon>Aspergillus</taxon>
        <taxon>Aspergillus subgen. Circumdati</taxon>
    </lineage>
</organism>
<dbReference type="EMBL" id="ML736223">
    <property type="protein sequence ID" value="KAE8377445.1"/>
    <property type="molecule type" value="Genomic_DNA"/>
</dbReference>
<evidence type="ECO:0000313" key="3">
    <source>
        <dbReference type="Proteomes" id="UP000326198"/>
    </source>
</evidence>
<feature type="chain" id="PRO_5025062821" evidence="1">
    <location>
        <begin position="29"/>
        <end position="108"/>
    </location>
</feature>
<evidence type="ECO:0000256" key="1">
    <source>
        <dbReference type="SAM" id="SignalP"/>
    </source>
</evidence>
<feature type="signal peptide" evidence="1">
    <location>
        <begin position="1"/>
        <end position="28"/>
    </location>
</feature>
<proteinExistence type="predicted"/>
<keyword evidence="1" id="KW-0732">Signal</keyword>
<sequence length="108" mass="12205">MSNNIFFLSFFFLYPLIIISPSANICQARFTGSWHLVAGPFVNMGLFLTKHLRGNERMSADCFGSFVLNGSSSLFLLSLRDVKEPWFSVIVIVILRYRQGAHWALLSG</sequence>
<dbReference type="Proteomes" id="UP000326198">
    <property type="component" value="Unassembled WGS sequence"/>
</dbReference>
<keyword evidence="3" id="KW-1185">Reference proteome</keyword>
<gene>
    <name evidence="2" type="ORF">BDV26DRAFT_213318</name>
</gene>
<dbReference type="AlphaFoldDB" id="A0A5N7B686"/>
<evidence type="ECO:0000313" key="2">
    <source>
        <dbReference type="EMBL" id="KAE8377445.1"/>
    </source>
</evidence>
<reference evidence="2 3" key="1">
    <citation type="submission" date="2019-04" db="EMBL/GenBank/DDBJ databases">
        <title>Friends and foes A comparative genomics studyof 23 Aspergillus species from section Flavi.</title>
        <authorList>
            <consortium name="DOE Joint Genome Institute"/>
            <person name="Kjaerbolling I."/>
            <person name="Vesth T."/>
            <person name="Frisvad J.C."/>
            <person name="Nybo J.L."/>
            <person name="Theobald S."/>
            <person name="Kildgaard S."/>
            <person name="Isbrandt T."/>
            <person name="Kuo A."/>
            <person name="Sato A."/>
            <person name="Lyhne E.K."/>
            <person name="Kogle M.E."/>
            <person name="Wiebenga A."/>
            <person name="Kun R.S."/>
            <person name="Lubbers R.J."/>
            <person name="Makela M.R."/>
            <person name="Barry K."/>
            <person name="Chovatia M."/>
            <person name="Clum A."/>
            <person name="Daum C."/>
            <person name="Haridas S."/>
            <person name="He G."/>
            <person name="LaButti K."/>
            <person name="Lipzen A."/>
            <person name="Mondo S."/>
            <person name="Riley R."/>
            <person name="Salamov A."/>
            <person name="Simmons B.A."/>
            <person name="Magnuson J.K."/>
            <person name="Henrissat B."/>
            <person name="Mortensen U.H."/>
            <person name="Larsen T.O."/>
            <person name="Devries R.P."/>
            <person name="Grigoriev I.V."/>
            <person name="Machida M."/>
            <person name="Baker S.E."/>
            <person name="Andersen M.R."/>
        </authorList>
    </citation>
    <scope>NUCLEOTIDE SEQUENCE [LARGE SCALE GENOMIC DNA]</scope>
    <source>
        <strain evidence="2 3">IBT 29228</strain>
    </source>
</reference>
<protein>
    <submittedName>
        <fullName evidence="2">Uncharacterized protein</fullName>
    </submittedName>
</protein>